<sequence length="146" mass="16011">MNYALIINLLSVILPAFVALSGSLVKGKRKYLIAIAAYFILRKWAEAAAESKANSGIGGNTGGYLNANALATSFKNAINPSGWEWAIDSDGTNEELIFGLAAQSRGQMYKAVYNQYNTLYKRDLTKDLQAELSDSDYNKFLQILNS</sequence>
<evidence type="ECO:0000313" key="2">
    <source>
        <dbReference type="EMBL" id="TDE15293.1"/>
    </source>
</evidence>
<dbReference type="GO" id="GO:0005509">
    <property type="term" value="F:calcium ion binding"/>
    <property type="evidence" value="ECO:0007669"/>
    <property type="project" value="InterPro"/>
</dbReference>
<keyword evidence="3" id="KW-1185">Reference proteome</keyword>
<dbReference type="Gene3D" id="1.10.220.10">
    <property type="entry name" value="Annexin"/>
    <property type="match status" value="1"/>
</dbReference>
<dbReference type="GO" id="GO:0005544">
    <property type="term" value="F:calcium-dependent phospholipid binding"/>
    <property type="evidence" value="ECO:0007669"/>
    <property type="project" value="InterPro"/>
</dbReference>
<keyword evidence="1" id="KW-0472">Membrane</keyword>
<dbReference type="Proteomes" id="UP000294850">
    <property type="component" value="Unassembled WGS sequence"/>
</dbReference>
<reference evidence="2 3" key="1">
    <citation type="submission" date="2019-03" db="EMBL/GenBank/DDBJ databases">
        <title>Dyadobacter AR-3-6 sp. nov., isolated from arctic soil.</title>
        <authorList>
            <person name="Chaudhary D.K."/>
        </authorList>
    </citation>
    <scope>NUCLEOTIDE SEQUENCE [LARGE SCALE GENOMIC DNA]</scope>
    <source>
        <strain evidence="2 3">AR-3-6</strain>
    </source>
</reference>
<feature type="transmembrane region" description="Helical" evidence="1">
    <location>
        <begin position="6"/>
        <end position="25"/>
    </location>
</feature>
<keyword evidence="1" id="KW-0812">Transmembrane</keyword>
<proteinExistence type="predicted"/>
<name>A0A4R5DW91_9BACT</name>
<dbReference type="OrthoDB" id="894235at2"/>
<accession>A0A4R5DW91</accession>
<evidence type="ECO:0000313" key="3">
    <source>
        <dbReference type="Proteomes" id="UP000294850"/>
    </source>
</evidence>
<organism evidence="2 3">
    <name type="scientific">Dyadobacter psychrotolerans</name>
    <dbReference type="NCBI Taxonomy" id="2541721"/>
    <lineage>
        <taxon>Bacteria</taxon>
        <taxon>Pseudomonadati</taxon>
        <taxon>Bacteroidota</taxon>
        <taxon>Cytophagia</taxon>
        <taxon>Cytophagales</taxon>
        <taxon>Spirosomataceae</taxon>
        <taxon>Dyadobacter</taxon>
    </lineage>
</organism>
<dbReference type="EMBL" id="SMFL01000004">
    <property type="protein sequence ID" value="TDE15293.1"/>
    <property type="molecule type" value="Genomic_DNA"/>
</dbReference>
<protein>
    <submittedName>
        <fullName evidence="2">Uncharacterized protein</fullName>
    </submittedName>
</protein>
<keyword evidence="1" id="KW-1133">Transmembrane helix</keyword>
<dbReference type="SUPFAM" id="SSF47874">
    <property type="entry name" value="Annexin"/>
    <property type="match status" value="1"/>
</dbReference>
<evidence type="ECO:0000256" key="1">
    <source>
        <dbReference type="SAM" id="Phobius"/>
    </source>
</evidence>
<dbReference type="RefSeq" id="WP_131958556.1">
    <property type="nucleotide sequence ID" value="NZ_SMFL01000004.1"/>
</dbReference>
<gene>
    <name evidence="2" type="ORF">E0F88_12275</name>
</gene>
<comment type="caution">
    <text evidence="2">The sequence shown here is derived from an EMBL/GenBank/DDBJ whole genome shotgun (WGS) entry which is preliminary data.</text>
</comment>
<dbReference type="AlphaFoldDB" id="A0A4R5DW91"/>
<dbReference type="InterPro" id="IPR037104">
    <property type="entry name" value="Annexin_sf"/>
</dbReference>